<dbReference type="InterPro" id="IPR036879">
    <property type="entry name" value="TF_MADSbox_sf"/>
</dbReference>
<reference evidence="8" key="1">
    <citation type="submission" date="2023-08" db="EMBL/GenBank/DDBJ databases">
        <title>A de novo genome assembly of Solanum verrucosum Schlechtendal, a Mexican diploid species geographically isolated from the other diploid A-genome species in potato relatives.</title>
        <authorList>
            <person name="Hosaka K."/>
        </authorList>
    </citation>
    <scope>NUCLEOTIDE SEQUENCE</scope>
    <source>
        <tissue evidence="8">Young leaves</tissue>
    </source>
</reference>
<dbReference type="Gene3D" id="3.40.1810.10">
    <property type="entry name" value="Transcription factor, MADS-box"/>
    <property type="match status" value="1"/>
</dbReference>
<evidence type="ECO:0000313" key="9">
    <source>
        <dbReference type="Proteomes" id="UP001234989"/>
    </source>
</evidence>
<dbReference type="GO" id="GO:0046983">
    <property type="term" value="F:protein dimerization activity"/>
    <property type="evidence" value="ECO:0007669"/>
    <property type="project" value="InterPro"/>
</dbReference>
<gene>
    <name evidence="8" type="ORF">MTR67_053058</name>
</gene>
<accession>A0AAF1A3C6</accession>
<keyword evidence="2" id="KW-0805">Transcription regulation</keyword>
<proteinExistence type="predicted"/>
<dbReference type="GO" id="GO:0003677">
    <property type="term" value="F:DNA binding"/>
    <property type="evidence" value="ECO:0007669"/>
    <property type="project" value="UniProtKB-KW"/>
</dbReference>
<dbReference type="SUPFAM" id="SSF55455">
    <property type="entry name" value="SRF-like"/>
    <property type="match status" value="1"/>
</dbReference>
<evidence type="ECO:0000256" key="3">
    <source>
        <dbReference type="ARBA" id="ARBA00023125"/>
    </source>
</evidence>
<keyword evidence="6" id="KW-0175">Coiled coil</keyword>
<evidence type="ECO:0000259" key="7">
    <source>
        <dbReference type="PROSITE" id="PS50066"/>
    </source>
</evidence>
<organism evidence="8 9">
    <name type="scientific">Solanum verrucosum</name>
    <dbReference type="NCBI Taxonomy" id="315347"/>
    <lineage>
        <taxon>Eukaryota</taxon>
        <taxon>Viridiplantae</taxon>
        <taxon>Streptophyta</taxon>
        <taxon>Embryophyta</taxon>
        <taxon>Tracheophyta</taxon>
        <taxon>Spermatophyta</taxon>
        <taxon>Magnoliopsida</taxon>
        <taxon>eudicotyledons</taxon>
        <taxon>Gunneridae</taxon>
        <taxon>Pentapetalae</taxon>
        <taxon>asterids</taxon>
        <taxon>lamiids</taxon>
        <taxon>Solanales</taxon>
        <taxon>Solanaceae</taxon>
        <taxon>Solanoideae</taxon>
        <taxon>Solaneae</taxon>
        <taxon>Solanum</taxon>
    </lineage>
</organism>
<comment type="subcellular location">
    <subcellularLocation>
        <location evidence="1">Nucleus</location>
    </subcellularLocation>
</comment>
<dbReference type="PROSITE" id="PS50066">
    <property type="entry name" value="MADS_BOX_2"/>
    <property type="match status" value="1"/>
</dbReference>
<dbReference type="Proteomes" id="UP001234989">
    <property type="component" value="Chromosome 12"/>
</dbReference>
<evidence type="ECO:0000256" key="4">
    <source>
        <dbReference type="ARBA" id="ARBA00023163"/>
    </source>
</evidence>
<keyword evidence="4" id="KW-0804">Transcription</keyword>
<feature type="coiled-coil region" evidence="6">
    <location>
        <begin position="91"/>
        <end position="118"/>
    </location>
</feature>
<dbReference type="GO" id="GO:0005634">
    <property type="term" value="C:nucleus"/>
    <property type="evidence" value="ECO:0007669"/>
    <property type="project" value="UniProtKB-SubCell"/>
</dbReference>
<name>A0AAF1A3C6_SOLVR</name>
<evidence type="ECO:0000256" key="6">
    <source>
        <dbReference type="SAM" id="Coils"/>
    </source>
</evidence>
<dbReference type="InterPro" id="IPR002100">
    <property type="entry name" value="TF_MADSbox"/>
</dbReference>
<evidence type="ECO:0000256" key="5">
    <source>
        <dbReference type="ARBA" id="ARBA00023242"/>
    </source>
</evidence>
<feature type="domain" description="MADS-box" evidence="7">
    <location>
        <begin position="1"/>
        <end position="36"/>
    </location>
</feature>
<sequence>MKKVILDKRLEALGKQANELSIICDIELGLIVLTPRENNAFVWPSLIQAKDSVKNYLASINKGNLEKLERHDHHLKKIVDAQEKYIYKIEKMVEQKEMEKLFNQLVKAEKRVDELLDITETKGLLKLFAVKRSKLDERKKTTE</sequence>
<keyword evidence="9" id="KW-1185">Reference proteome</keyword>
<evidence type="ECO:0000313" key="8">
    <source>
        <dbReference type="EMBL" id="WMV59673.1"/>
    </source>
</evidence>
<dbReference type="EMBL" id="CP133623">
    <property type="protein sequence ID" value="WMV59673.1"/>
    <property type="molecule type" value="Genomic_DNA"/>
</dbReference>
<evidence type="ECO:0000256" key="2">
    <source>
        <dbReference type="ARBA" id="ARBA00023015"/>
    </source>
</evidence>
<keyword evidence="3" id="KW-0238">DNA-binding</keyword>
<protein>
    <recommendedName>
        <fullName evidence="7">MADS-box domain-containing protein</fullName>
    </recommendedName>
</protein>
<evidence type="ECO:0000256" key="1">
    <source>
        <dbReference type="ARBA" id="ARBA00004123"/>
    </source>
</evidence>
<keyword evidence="5" id="KW-0539">Nucleus</keyword>
<dbReference type="Pfam" id="PF00319">
    <property type="entry name" value="SRF-TF"/>
    <property type="match status" value="1"/>
</dbReference>
<dbReference type="AlphaFoldDB" id="A0AAF1A3C6"/>